<name>A0A679BBL6_ORYRU</name>
<feature type="compositionally biased region" description="Basic and acidic residues" evidence="1">
    <location>
        <begin position="34"/>
        <end position="45"/>
    </location>
</feature>
<organism evidence="3">
    <name type="scientific">Oryza rufipogon</name>
    <name type="common">Brownbeard rice</name>
    <name type="synonym">Asian wild rice</name>
    <dbReference type="NCBI Taxonomy" id="4529"/>
    <lineage>
        <taxon>Eukaryota</taxon>
        <taxon>Viridiplantae</taxon>
        <taxon>Streptophyta</taxon>
        <taxon>Embryophyta</taxon>
        <taxon>Tracheophyta</taxon>
        <taxon>Spermatophyta</taxon>
        <taxon>Magnoliopsida</taxon>
        <taxon>Liliopsida</taxon>
        <taxon>Poales</taxon>
        <taxon>Poaceae</taxon>
        <taxon>BOP clade</taxon>
        <taxon>Oryzoideae</taxon>
        <taxon>Oryzeae</taxon>
        <taxon>Oryzinae</taxon>
        <taxon>Oryza</taxon>
    </lineage>
</organism>
<evidence type="ECO:0000313" key="2">
    <source>
        <dbReference type="EMBL" id="BBF90159.1"/>
    </source>
</evidence>
<evidence type="ECO:0000256" key="1">
    <source>
        <dbReference type="SAM" id="MobiDB-lite"/>
    </source>
</evidence>
<gene>
    <name evidence="3" type="primary">ORUFIb0034B04.9</name>
    <name evidence="2" type="synonym">ORUFIa0076A08.16</name>
</gene>
<accession>A0A679BBL6</accession>
<dbReference type="AlphaFoldDB" id="A0A679BBL6"/>
<feature type="region of interest" description="Disordered" evidence="1">
    <location>
        <begin position="1"/>
        <end position="61"/>
    </location>
</feature>
<dbReference type="EMBL" id="AP018891">
    <property type="protein sequence ID" value="BBF90159.1"/>
    <property type="molecule type" value="Genomic_DNA"/>
</dbReference>
<reference evidence="3" key="2">
    <citation type="submission" date="2018-08" db="EMBL/GenBank/DDBJ databases">
        <title>Oryza rufipogon genomic DNA, chromosome 11, BAC clone:ORUFIb0034B04.</title>
        <authorList>
            <person name="Wu J."/>
            <person name="Kanamori H."/>
        </authorList>
    </citation>
    <scope>NUCLEOTIDE SEQUENCE</scope>
    <source>
        <strain evidence="3">W1943</strain>
    </source>
</reference>
<reference evidence="2" key="1">
    <citation type="submission" date="2018-08" db="EMBL/GenBank/DDBJ databases">
        <title>Oryza rufipogon genomic DNA, chromosome 11, BAC clone:ORUFIa0076A08.</title>
        <authorList>
            <person name="Wu J."/>
            <person name="Kanamori H."/>
        </authorList>
    </citation>
    <scope>NUCLEOTIDE SEQUENCE</scope>
    <source>
        <strain evidence="2">W1943</strain>
    </source>
</reference>
<proteinExistence type="predicted"/>
<sequence length="103" mass="10746">MSVWEGGTDIGRSSQRAGAPASGQNGDREDDAGGEGKREKEREKGGLPLASLGKGGRREGDEEELCLHPLEACARSGGARSMTTAMTAGRFWKGAATGRQVRA</sequence>
<dbReference type="EMBL" id="AP018892">
    <property type="protein sequence ID" value="BBF90165.1"/>
    <property type="molecule type" value="Genomic_DNA"/>
</dbReference>
<protein>
    <submittedName>
        <fullName evidence="3">Uncharacterized protein</fullName>
    </submittedName>
</protein>
<evidence type="ECO:0000313" key="3">
    <source>
        <dbReference type="EMBL" id="BBF90165.1"/>
    </source>
</evidence>